<dbReference type="EMBL" id="MCFD01000004">
    <property type="protein sequence ID" value="ORX71661.1"/>
    <property type="molecule type" value="Genomic_DNA"/>
</dbReference>
<evidence type="ECO:0000259" key="5">
    <source>
        <dbReference type="Pfam" id="PF23726"/>
    </source>
</evidence>
<evidence type="ECO:0000313" key="7">
    <source>
        <dbReference type="Proteomes" id="UP000193922"/>
    </source>
</evidence>
<dbReference type="RefSeq" id="XP_040745176.1">
    <property type="nucleotide sequence ID" value="XM_040884057.1"/>
</dbReference>
<protein>
    <recommendedName>
        <fullName evidence="8">DNA damage-binding protein 1</fullName>
    </recommendedName>
</protein>
<dbReference type="GO" id="GO:0003676">
    <property type="term" value="F:nucleic acid binding"/>
    <property type="evidence" value="ECO:0007669"/>
    <property type="project" value="InterPro"/>
</dbReference>
<dbReference type="InterPro" id="IPR050358">
    <property type="entry name" value="RSE1/DDB1/CFT1"/>
</dbReference>
<evidence type="ECO:0000259" key="4">
    <source>
        <dbReference type="Pfam" id="PF10433"/>
    </source>
</evidence>
<proteinExistence type="predicted"/>
<evidence type="ECO:0008006" key="8">
    <source>
        <dbReference type="Google" id="ProtNLM"/>
    </source>
</evidence>
<evidence type="ECO:0000259" key="3">
    <source>
        <dbReference type="Pfam" id="PF03178"/>
    </source>
</evidence>
<keyword evidence="7" id="KW-1185">Reference proteome</keyword>
<feature type="domain" description="RSE1/DDB1/CPSF1 C-terminal" evidence="3">
    <location>
        <begin position="772"/>
        <end position="1097"/>
    </location>
</feature>
<dbReference type="OrthoDB" id="433457at2759"/>
<dbReference type="STRING" id="61395.A0A1Y1WDQ4"/>
<feature type="domain" description="RSE1/DDB1/CPSF1 second beta-propeller" evidence="5">
    <location>
        <begin position="389"/>
        <end position="724"/>
    </location>
</feature>
<dbReference type="Proteomes" id="UP000193922">
    <property type="component" value="Unassembled WGS sequence"/>
</dbReference>
<dbReference type="InterPro" id="IPR004871">
    <property type="entry name" value="RSE1/DDB1/CPSF1_C"/>
</dbReference>
<accession>A0A1Y1WDQ4</accession>
<comment type="subcellular location">
    <subcellularLocation>
        <location evidence="1">Nucleus</location>
    </subcellularLocation>
</comment>
<dbReference type="AlphaFoldDB" id="A0A1Y1WDQ4"/>
<dbReference type="GeneID" id="63800705"/>
<reference evidence="6 7" key="1">
    <citation type="submission" date="2016-07" db="EMBL/GenBank/DDBJ databases">
        <title>Pervasive Adenine N6-methylation of Active Genes in Fungi.</title>
        <authorList>
            <consortium name="DOE Joint Genome Institute"/>
            <person name="Mondo S.J."/>
            <person name="Dannebaum R.O."/>
            <person name="Kuo R.C."/>
            <person name="Labutti K."/>
            <person name="Haridas S."/>
            <person name="Kuo A."/>
            <person name="Salamov A."/>
            <person name="Ahrendt S.R."/>
            <person name="Lipzen A."/>
            <person name="Sullivan W."/>
            <person name="Andreopoulos W.B."/>
            <person name="Clum A."/>
            <person name="Lindquist E."/>
            <person name="Daum C."/>
            <person name="Ramamoorthy G.K."/>
            <person name="Gryganskyi A."/>
            <person name="Culley D."/>
            <person name="Magnuson J.K."/>
            <person name="James T.Y."/>
            <person name="O'Malley M.A."/>
            <person name="Stajich J.E."/>
            <person name="Spatafora J.W."/>
            <person name="Visel A."/>
            <person name="Grigoriev I.V."/>
        </authorList>
    </citation>
    <scope>NUCLEOTIDE SEQUENCE [LARGE SCALE GENOMIC DNA]</scope>
    <source>
        <strain evidence="6 7">ATCC 12442</strain>
    </source>
</reference>
<dbReference type="GO" id="GO:0005634">
    <property type="term" value="C:nucleus"/>
    <property type="evidence" value="ECO:0007669"/>
    <property type="project" value="UniProtKB-SubCell"/>
</dbReference>
<dbReference type="InterPro" id="IPR058543">
    <property type="entry name" value="Beta-prop_RSE1/DDB1/CPSF1_2nd"/>
</dbReference>
<dbReference type="Gene3D" id="1.10.150.910">
    <property type="match status" value="1"/>
</dbReference>
<feature type="non-terminal residue" evidence="6">
    <location>
        <position position="1108"/>
    </location>
</feature>
<gene>
    <name evidence="6" type="ORF">DL89DRAFT_204819</name>
</gene>
<name>A0A1Y1WDQ4_9FUNG</name>
<dbReference type="Pfam" id="PF10433">
    <property type="entry name" value="Beta-prop_RSE1_1st"/>
    <property type="match status" value="1"/>
</dbReference>
<evidence type="ECO:0000313" key="6">
    <source>
        <dbReference type="EMBL" id="ORX71661.1"/>
    </source>
</evidence>
<evidence type="ECO:0000256" key="2">
    <source>
        <dbReference type="ARBA" id="ARBA00023242"/>
    </source>
</evidence>
<dbReference type="Gene3D" id="2.130.10.10">
    <property type="entry name" value="YVTN repeat-like/Quinoprotein amine dehydrogenase"/>
    <property type="match status" value="3"/>
</dbReference>
<dbReference type="SUPFAM" id="SSF69322">
    <property type="entry name" value="Tricorn protease domain 2"/>
    <property type="match status" value="2"/>
</dbReference>
<dbReference type="InterPro" id="IPR018846">
    <property type="entry name" value="Beta-prop_RSE1/DDB1/CPSF1_1st"/>
</dbReference>
<feature type="domain" description="RSE1/DDB1/CPSF1 first beta-propeller" evidence="4">
    <location>
        <begin position="10"/>
        <end position="327"/>
    </location>
</feature>
<feature type="non-terminal residue" evidence="6">
    <location>
        <position position="1"/>
    </location>
</feature>
<organism evidence="6 7">
    <name type="scientific">Linderina pennispora</name>
    <dbReference type="NCBI Taxonomy" id="61395"/>
    <lineage>
        <taxon>Eukaryota</taxon>
        <taxon>Fungi</taxon>
        <taxon>Fungi incertae sedis</taxon>
        <taxon>Zoopagomycota</taxon>
        <taxon>Kickxellomycotina</taxon>
        <taxon>Kickxellomycetes</taxon>
        <taxon>Kickxellales</taxon>
        <taxon>Kickxellaceae</taxon>
        <taxon>Linderina</taxon>
    </lineage>
</organism>
<sequence>YVVSAHKASSVTASVSGAFVAPHETNLVVAKGNRLEIHTQTSHGLMLVTEQALYGRITSLHFFHPTGRLTGLVLVTSDKQQFAVLSWDAAAQTLVTESSGEIVERTGRPAIEACLVTVDPESRMLAMYWYQGIVHLFQMAGGQARRGSVRSAGGQVRRASSGGIEEWPYAPPALAVLYEDANMTRQIHVYRVGEAQSEMQLVSLWTSEPVDQTVSHIVALTNGAVLAIGDDSVAVVAQNTPMLSMSMRAASVTAWEWIDREQGERLLLADDEGVLSLVVLKSASGAASKVKDLYVERMGEISVASSLTYLSDGCLYVGSHFGDQQLTTKVDADTFVEPLESFQNLAPIMDLCVGSGLASSSHGSIVTCSGMRNKPSLRMVRNGVGIDRIAGLDIKGLLGVWSFTARGTPDLEQVVLVLSLFNQTLVLGWTEPSAGREIEMNELDVGSGPQPGWRTSELTLAVGLTGDQNHVIQVTPTAVTLIGIAGWQQRAVWTPESGAPISVASVSGDQIAVVVDGKAVGYLEVQGTSIVPVALRELGQYVSCIDVHSWDRRQVRSSLVAIGLWGTNDIQLLQLPSLETHPLAPTASSGCDLPRSILMCMLGNTRYVLVGLGDGRLHHFAVRQLGSDWFVSEHKSVALGARPIRLTAFASRGSTSVFAAGDHSAVLFAGRRGAERRSSEAGEGKLMYANVDASEVMHVAPIASQSFPDALCLAMPGQLAIGTIDPVQKLHIRSTPLPKWAAPHRVVHNVGMGMFGLATVHSLGTPPVEAGRFSVVDAQTMDVQASMLLRPYELPESLCVASLAGLERTGRAAADGVPDVFVLGTSIVMPNEDDARRGRILAMQWDGQRMRLIGSFTAHGAVYAVRAFRGMVLAAVNNHVILLGWQRHADYELVVLYSQQTQIVTVSLTVSGDYVAAGDLMSSVSMYKYEETSADSKTERRLVPVTRDYASSWVTSVATAPAPLAQNLMRMFPERIADEVEMAGREHLAVEGRWHLGDMVNCMRTGSLVMDIPDPEFPELFRPALVFGTIHGAVGVIASVEDGKLGRILDRLQTNLAHLLPTAGMWSYDKWRAYHTGQRQTRAFGFLDGDLIERFLDLPAEMQELVVT</sequence>
<evidence type="ECO:0000256" key="1">
    <source>
        <dbReference type="ARBA" id="ARBA00004123"/>
    </source>
</evidence>
<comment type="caution">
    <text evidence="6">The sequence shown here is derived from an EMBL/GenBank/DDBJ whole genome shotgun (WGS) entry which is preliminary data.</text>
</comment>
<dbReference type="PANTHER" id="PTHR10644">
    <property type="entry name" value="DNA REPAIR/RNA PROCESSING CPSF FAMILY"/>
    <property type="match status" value="1"/>
</dbReference>
<dbReference type="Pfam" id="PF03178">
    <property type="entry name" value="CPSF_A"/>
    <property type="match status" value="1"/>
</dbReference>
<dbReference type="Pfam" id="PF23726">
    <property type="entry name" value="Beta-prop_RSE1_2nd"/>
    <property type="match status" value="1"/>
</dbReference>
<dbReference type="InterPro" id="IPR015943">
    <property type="entry name" value="WD40/YVTN_repeat-like_dom_sf"/>
</dbReference>
<keyword evidence="2" id="KW-0539">Nucleus</keyword>